<evidence type="ECO:0000313" key="5">
    <source>
        <dbReference type="Proteomes" id="UP000663889"/>
    </source>
</evidence>
<evidence type="ECO:0000256" key="1">
    <source>
        <dbReference type="PROSITE-ProRule" id="PRU01077"/>
    </source>
</evidence>
<dbReference type="InterPro" id="IPR031160">
    <property type="entry name" value="F_BAR_dom"/>
</dbReference>
<dbReference type="EMBL" id="CAJNOU010000705">
    <property type="protein sequence ID" value="CAF1069599.1"/>
    <property type="molecule type" value="Genomic_DNA"/>
</dbReference>
<dbReference type="PROSITE" id="PS51741">
    <property type="entry name" value="F_BAR"/>
    <property type="match status" value="1"/>
</dbReference>
<feature type="compositionally biased region" description="Polar residues" evidence="2">
    <location>
        <begin position="182"/>
        <end position="194"/>
    </location>
</feature>
<dbReference type="GO" id="GO:0005543">
    <property type="term" value="F:phospholipid binding"/>
    <property type="evidence" value="ECO:0007669"/>
    <property type="project" value="TreeGrafter"/>
</dbReference>
<evidence type="ECO:0000256" key="2">
    <source>
        <dbReference type="SAM" id="MobiDB-lite"/>
    </source>
</evidence>
<name>A0A814LSU3_9BILA</name>
<feature type="region of interest" description="Disordered" evidence="2">
    <location>
        <begin position="177"/>
        <end position="197"/>
    </location>
</feature>
<proteinExistence type="predicted"/>
<organism evidence="4 5">
    <name type="scientific">Rotaria sordida</name>
    <dbReference type="NCBI Taxonomy" id="392033"/>
    <lineage>
        <taxon>Eukaryota</taxon>
        <taxon>Metazoa</taxon>
        <taxon>Spiralia</taxon>
        <taxon>Gnathifera</taxon>
        <taxon>Rotifera</taxon>
        <taxon>Eurotatoria</taxon>
        <taxon>Bdelloidea</taxon>
        <taxon>Philodinida</taxon>
        <taxon>Philodinidae</taxon>
        <taxon>Rotaria</taxon>
    </lineage>
</organism>
<dbReference type="Proteomes" id="UP000663889">
    <property type="component" value="Unassembled WGS sequence"/>
</dbReference>
<evidence type="ECO:0000259" key="3">
    <source>
        <dbReference type="PROSITE" id="PS51741"/>
    </source>
</evidence>
<feature type="domain" description="F-BAR" evidence="3">
    <location>
        <begin position="26"/>
        <end position="295"/>
    </location>
</feature>
<evidence type="ECO:0000313" key="4">
    <source>
        <dbReference type="EMBL" id="CAF1069599.1"/>
    </source>
</evidence>
<dbReference type="PANTHER" id="PTHR23065">
    <property type="entry name" value="PROLINE-SERINE-THREONINE PHOSPHATASE INTERACTING PROTEIN 1"/>
    <property type="match status" value="1"/>
</dbReference>
<dbReference type="GO" id="GO:0007010">
    <property type="term" value="P:cytoskeleton organization"/>
    <property type="evidence" value="ECO:0007669"/>
    <property type="project" value="TreeGrafter"/>
</dbReference>
<comment type="caution">
    <text evidence="4">The sequence shown here is derived from an EMBL/GenBank/DDBJ whole genome shotgun (WGS) entry which is preliminary data.</text>
</comment>
<accession>A0A814LSU3</accession>
<gene>
    <name evidence="4" type="ORF">SEV965_LOCUS14286</name>
</gene>
<dbReference type="GO" id="GO:0005886">
    <property type="term" value="C:plasma membrane"/>
    <property type="evidence" value="ECO:0007669"/>
    <property type="project" value="TreeGrafter"/>
</dbReference>
<dbReference type="GO" id="GO:0005768">
    <property type="term" value="C:endosome"/>
    <property type="evidence" value="ECO:0007669"/>
    <property type="project" value="TreeGrafter"/>
</dbReference>
<dbReference type="Gene3D" id="1.20.1270.60">
    <property type="entry name" value="Arfaptin homology (AH) domain/BAR domain"/>
    <property type="match status" value="1"/>
</dbReference>
<keyword evidence="1" id="KW-0175">Coiled coil</keyword>
<dbReference type="InterPro" id="IPR027267">
    <property type="entry name" value="AH/BAR_dom_sf"/>
</dbReference>
<sequence>MYFYLGEVQCILPQGQTTPEKCLSNPWHGKGFCEPNQYKAAIDRCEGGHKSCDLGIEIYKDLVKVLENCSESLRQWSLTSQRKIVQSKEFGTTKVTWIESIKAFEKLAERNDDITENIQHNVIDKMIAYKNSKYEKSFRQVKKVKEFEKDFKKIQKSWSELLDKINEAKQEFNHASHKLHQAKQSENVTKTDVSSTDEDKKKAKDIVAHYESVTERRKSTYSKLIKDMKEKQPDYEENMFKILSRTDDFERDRLNQFKSLFGALQEAVSIEKDTRHNEMSDLLKKAIDKYDINNDIQFFNQHYGRETKTKWPVFEDVHE</sequence>
<reference evidence="4" key="1">
    <citation type="submission" date="2021-02" db="EMBL/GenBank/DDBJ databases">
        <authorList>
            <person name="Nowell W R."/>
        </authorList>
    </citation>
    <scope>NUCLEOTIDE SEQUENCE</scope>
</reference>
<dbReference type="GO" id="GO:0097320">
    <property type="term" value="P:plasma membrane tubulation"/>
    <property type="evidence" value="ECO:0007669"/>
    <property type="project" value="TreeGrafter"/>
</dbReference>
<protein>
    <recommendedName>
        <fullName evidence="3">F-BAR domain-containing protein</fullName>
    </recommendedName>
</protein>
<dbReference type="PANTHER" id="PTHR23065:SF11">
    <property type="entry name" value="SYNDAPIN, ISOFORM C"/>
    <property type="match status" value="1"/>
</dbReference>
<dbReference type="SUPFAM" id="SSF103657">
    <property type="entry name" value="BAR/IMD domain-like"/>
    <property type="match status" value="1"/>
</dbReference>
<dbReference type="AlphaFoldDB" id="A0A814LSU3"/>
<dbReference type="GO" id="GO:0030100">
    <property type="term" value="P:regulation of endocytosis"/>
    <property type="evidence" value="ECO:0007669"/>
    <property type="project" value="TreeGrafter"/>
</dbReference>